<protein>
    <recommendedName>
        <fullName evidence="2">diguanylate cyclase</fullName>
        <ecNumber evidence="2">2.7.7.65</ecNumber>
    </recommendedName>
</protein>
<dbReference type="Proteomes" id="UP000198575">
    <property type="component" value="Unassembled WGS sequence"/>
</dbReference>
<dbReference type="CDD" id="cd01949">
    <property type="entry name" value="GGDEF"/>
    <property type="match status" value="1"/>
</dbReference>
<sequence>MNFHIPTAMQLTATMTLVMGLALAFAMTGYPRTLQHPIRLWVRGLLLLPFSFVLFALREQIPDWLSIVLGNTILVVAFAHIVQALRAFNRRSDTSIALVALVGVTIVGEILLTYVWPTLSGRIGLLSVVISTMLAIGVHAIYRKPEAATRPEHMVATMLLIGVAILIVRAIVTPDTHIAVLTMSTPMQGVVFTYASLMPVIATSGFLLMCGERLNKDLARLATLDPLTGIFNRRTMAELAQKAVAASKRHGRALSLLVLDIDNFKRINDQFGHESGDLALCRVVELVRTELRESDLFARIGGEEFAVILPDADETSATAMAERVRLRLCNAGFAISGWPIELQVSIGVGTLGPKISDLETLFRHTDRAMYAAKRAGRNRVVSVSQLARQVPAPAGDDDAP</sequence>
<comment type="cofactor">
    <cofactor evidence="1">
        <name>Mg(2+)</name>
        <dbReference type="ChEBI" id="CHEBI:18420"/>
    </cofactor>
</comment>
<dbReference type="EC" id="2.7.7.65" evidence="2"/>
<feature type="domain" description="GGDEF" evidence="4">
    <location>
        <begin position="252"/>
        <end position="385"/>
    </location>
</feature>
<dbReference type="AlphaFoldDB" id="A0A1I4YNC7"/>
<evidence type="ECO:0000259" key="4">
    <source>
        <dbReference type="PROSITE" id="PS50887"/>
    </source>
</evidence>
<dbReference type="InterPro" id="IPR050469">
    <property type="entry name" value="Diguanylate_Cyclase"/>
</dbReference>
<organism evidence="5 6">
    <name type="scientific">Dokdonella immobilis</name>
    <dbReference type="NCBI Taxonomy" id="578942"/>
    <lineage>
        <taxon>Bacteria</taxon>
        <taxon>Pseudomonadati</taxon>
        <taxon>Pseudomonadota</taxon>
        <taxon>Gammaproteobacteria</taxon>
        <taxon>Lysobacterales</taxon>
        <taxon>Rhodanobacteraceae</taxon>
        <taxon>Dokdonella</taxon>
    </lineage>
</organism>
<dbReference type="PANTHER" id="PTHR45138:SF24">
    <property type="entry name" value="DIGUANYLATE CYCLASE DGCC-RELATED"/>
    <property type="match status" value="1"/>
</dbReference>
<dbReference type="SMART" id="SM00267">
    <property type="entry name" value="GGDEF"/>
    <property type="match status" value="1"/>
</dbReference>
<reference evidence="5 6" key="1">
    <citation type="submission" date="2016-10" db="EMBL/GenBank/DDBJ databases">
        <authorList>
            <person name="de Groot N.N."/>
        </authorList>
    </citation>
    <scope>NUCLEOTIDE SEQUENCE [LARGE SCALE GENOMIC DNA]</scope>
    <source>
        <strain evidence="5 6">CGMCC 1.7659</strain>
    </source>
</reference>
<dbReference type="EMBL" id="FOVF01000018">
    <property type="protein sequence ID" value="SFN39524.1"/>
    <property type="molecule type" value="Genomic_DNA"/>
</dbReference>
<feature type="transmembrane region" description="Helical" evidence="3">
    <location>
        <begin position="97"/>
        <end position="117"/>
    </location>
</feature>
<dbReference type="InterPro" id="IPR043128">
    <property type="entry name" value="Rev_trsase/Diguanyl_cyclase"/>
</dbReference>
<dbReference type="STRING" id="578942.SAMN05216289_11886"/>
<dbReference type="GO" id="GO:0052621">
    <property type="term" value="F:diguanylate cyclase activity"/>
    <property type="evidence" value="ECO:0007669"/>
    <property type="project" value="UniProtKB-EC"/>
</dbReference>
<dbReference type="NCBIfam" id="TIGR00254">
    <property type="entry name" value="GGDEF"/>
    <property type="match status" value="1"/>
</dbReference>
<keyword evidence="6" id="KW-1185">Reference proteome</keyword>
<evidence type="ECO:0000256" key="3">
    <source>
        <dbReference type="SAM" id="Phobius"/>
    </source>
</evidence>
<proteinExistence type="predicted"/>
<dbReference type="Pfam" id="PF00990">
    <property type="entry name" value="GGDEF"/>
    <property type="match status" value="1"/>
</dbReference>
<evidence type="ECO:0000256" key="2">
    <source>
        <dbReference type="ARBA" id="ARBA00012528"/>
    </source>
</evidence>
<dbReference type="RefSeq" id="WP_092408564.1">
    <property type="nucleotide sequence ID" value="NZ_FOVF01000018.1"/>
</dbReference>
<gene>
    <name evidence="5" type="ORF">SAMN05216289_11886</name>
</gene>
<accession>A0A1I4YNC7</accession>
<feature type="transmembrane region" description="Helical" evidence="3">
    <location>
        <begin position="192"/>
        <end position="210"/>
    </location>
</feature>
<evidence type="ECO:0000313" key="5">
    <source>
        <dbReference type="EMBL" id="SFN39524.1"/>
    </source>
</evidence>
<dbReference type="OrthoDB" id="9803824at2"/>
<dbReference type="SUPFAM" id="SSF55073">
    <property type="entry name" value="Nucleotide cyclase"/>
    <property type="match status" value="1"/>
</dbReference>
<dbReference type="InterPro" id="IPR000160">
    <property type="entry name" value="GGDEF_dom"/>
</dbReference>
<dbReference type="GO" id="GO:0005886">
    <property type="term" value="C:plasma membrane"/>
    <property type="evidence" value="ECO:0007669"/>
    <property type="project" value="TreeGrafter"/>
</dbReference>
<feature type="transmembrane region" description="Helical" evidence="3">
    <location>
        <begin position="123"/>
        <end position="142"/>
    </location>
</feature>
<keyword evidence="3" id="KW-1133">Transmembrane helix</keyword>
<feature type="transmembrane region" description="Helical" evidence="3">
    <location>
        <begin position="64"/>
        <end position="85"/>
    </location>
</feature>
<dbReference type="FunFam" id="3.30.70.270:FF:000001">
    <property type="entry name" value="Diguanylate cyclase domain protein"/>
    <property type="match status" value="1"/>
</dbReference>
<keyword evidence="3" id="KW-0472">Membrane</keyword>
<feature type="transmembrane region" description="Helical" evidence="3">
    <location>
        <begin position="154"/>
        <end position="172"/>
    </location>
</feature>
<dbReference type="Gene3D" id="3.30.70.270">
    <property type="match status" value="1"/>
</dbReference>
<feature type="transmembrane region" description="Helical" evidence="3">
    <location>
        <begin position="40"/>
        <end position="58"/>
    </location>
</feature>
<dbReference type="InterPro" id="IPR029787">
    <property type="entry name" value="Nucleotide_cyclase"/>
</dbReference>
<evidence type="ECO:0000256" key="1">
    <source>
        <dbReference type="ARBA" id="ARBA00001946"/>
    </source>
</evidence>
<keyword evidence="3" id="KW-0812">Transmembrane</keyword>
<evidence type="ECO:0000313" key="6">
    <source>
        <dbReference type="Proteomes" id="UP000198575"/>
    </source>
</evidence>
<dbReference type="PROSITE" id="PS50887">
    <property type="entry name" value="GGDEF"/>
    <property type="match status" value="1"/>
</dbReference>
<name>A0A1I4YNC7_9GAMM</name>
<dbReference type="GO" id="GO:0043709">
    <property type="term" value="P:cell adhesion involved in single-species biofilm formation"/>
    <property type="evidence" value="ECO:0007669"/>
    <property type="project" value="TreeGrafter"/>
</dbReference>
<dbReference type="GO" id="GO:1902201">
    <property type="term" value="P:negative regulation of bacterial-type flagellum-dependent cell motility"/>
    <property type="evidence" value="ECO:0007669"/>
    <property type="project" value="TreeGrafter"/>
</dbReference>
<feature type="transmembrane region" description="Helical" evidence="3">
    <location>
        <begin position="6"/>
        <end position="28"/>
    </location>
</feature>
<dbReference type="PANTHER" id="PTHR45138">
    <property type="entry name" value="REGULATORY COMPONENTS OF SENSORY TRANSDUCTION SYSTEM"/>
    <property type="match status" value="1"/>
</dbReference>